<evidence type="ECO:0000313" key="1">
    <source>
        <dbReference type="EMBL" id="GAG86191.1"/>
    </source>
</evidence>
<proteinExistence type="predicted"/>
<name>X1CPL1_9ZZZZ</name>
<sequence>RIPTQTIGGIEYEAQEHAKSYDNGDVEYLTFNMVAPEGIPTTCKESTTYP</sequence>
<protein>
    <submittedName>
        <fullName evidence="1">Uncharacterized protein</fullName>
    </submittedName>
</protein>
<comment type="caution">
    <text evidence="1">The sequence shown here is derived from an EMBL/GenBank/DDBJ whole genome shotgun (WGS) entry which is preliminary data.</text>
</comment>
<gene>
    <name evidence="1" type="ORF">S01H4_34266</name>
</gene>
<feature type="non-terminal residue" evidence="1">
    <location>
        <position position="1"/>
    </location>
</feature>
<dbReference type="AlphaFoldDB" id="X1CPL1"/>
<reference evidence="1" key="1">
    <citation type="journal article" date="2014" name="Front. Microbiol.">
        <title>High frequency of phylogenetically diverse reductive dehalogenase-homologous genes in deep subseafloor sedimentary metagenomes.</title>
        <authorList>
            <person name="Kawai M."/>
            <person name="Futagami T."/>
            <person name="Toyoda A."/>
            <person name="Takaki Y."/>
            <person name="Nishi S."/>
            <person name="Hori S."/>
            <person name="Arai W."/>
            <person name="Tsubouchi T."/>
            <person name="Morono Y."/>
            <person name="Uchiyama I."/>
            <person name="Ito T."/>
            <person name="Fujiyama A."/>
            <person name="Inagaki F."/>
            <person name="Takami H."/>
        </authorList>
    </citation>
    <scope>NUCLEOTIDE SEQUENCE</scope>
    <source>
        <strain evidence="1">Expedition CK06-06</strain>
    </source>
</reference>
<organism evidence="1">
    <name type="scientific">marine sediment metagenome</name>
    <dbReference type="NCBI Taxonomy" id="412755"/>
    <lineage>
        <taxon>unclassified sequences</taxon>
        <taxon>metagenomes</taxon>
        <taxon>ecological metagenomes</taxon>
    </lineage>
</organism>
<dbReference type="EMBL" id="BART01018123">
    <property type="protein sequence ID" value="GAG86191.1"/>
    <property type="molecule type" value="Genomic_DNA"/>
</dbReference>
<accession>X1CPL1</accession>